<dbReference type="GO" id="GO:0003735">
    <property type="term" value="F:structural constituent of ribosome"/>
    <property type="evidence" value="ECO:0007669"/>
    <property type="project" value="InterPro"/>
</dbReference>
<dbReference type="GO" id="GO:1990904">
    <property type="term" value="C:ribonucleoprotein complex"/>
    <property type="evidence" value="ECO:0007669"/>
    <property type="project" value="UniProtKB-KW"/>
</dbReference>
<dbReference type="Gene3D" id="3.30.420.100">
    <property type="match status" value="1"/>
</dbReference>
<dbReference type="InterPro" id="IPR004389">
    <property type="entry name" value="Ribosomal_uL18_bac-type"/>
</dbReference>
<keyword evidence="5 7" id="KW-0687">Ribonucleoprotein</keyword>
<feature type="region of interest" description="Disordered" evidence="8">
    <location>
        <begin position="1"/>
        <end position="25"/>
    </location>
</feature>
<comment type="function">
    <text evidence="7">This is one of the proteins that bind and probably mediate the attachment of the 5S RNA into the large ribosomal subunit, where it forms part of the central protuberance.</text>
</comment>
<evidence type="ECO:0000256" key="3">
    <source>
        <dbReference type="ARBA" id="ARBA00022884"/>
    </source>
</evidence>
<evidence type="ECO:0000313" key="9">
    <source>
        <dbReference type="EMBL" id="AKQ04363.1"/>
    </source>
</evidence>
<evidence type="ECO:0000256" key="6">
    <source>
        <dbReference type="ARBA" id="ARBA00035197"/>
    </source>
</evidence>
<evidence type="ECO:0000256" key="4">
    <source>
        <dbReference type="ARBA" id="ARBA00022980"/>
    </source>
</evidence>
<proteinExistence type="inferred from homology"/>
<evidence type="ECO:0000256" key="5">
    <source>
        <dbReference type="ARBA" id="ARBA00023274"/>
    </source>
</evidence>
<dbReference type="PANTHER" id="PTHR12899:SF3">
    <property type="entry name" value="LARGE RIBOSOMAL SUBUNIT PROTEIN UL18M"/>
    <property type="match status" value="1"/>
</dbReference>
<dbReference type="NCBIfam" id="TIGR00060">
    <property type="entry name" value="L18_bact"/>
    <property type="match status" value="1"/>
</dbReference>
<keyword evidence="2 7" id="KW-0699">rRNA-binding</keyword>
<dbReference type="AlphaFoldDB" id="A0A0H4T916"/>
<dbReference type="GO" id="GO:0006412">
    <property type="term" value="P:translation"/>
    <property type="evidence" value="ECO:0007669"/>
    <property type="project" value="UniProtKB-UniRule"/>
</dbReference>
<dbReference type="SUPFAM" id="SSF53137">
    <property type="entry name" value="Translational machinery components"/>
    <property type="match status" value="1"/>
</dbReference>
<accession>A0A0H4T916</accession>
<evidence type="ECO:0000256" key="8">
    <source>
        <dbReference type="SAM" id="MobiDB-lite"/>
    </source>
</evidence>
<organism evidence="9">
    <name type="scientific">uncultured Microgenomates bacterium Rifle_16ft_4_minimus_5036</name>
    <dbReference type="NCBI Taxonomy" id="1665119"/>
    <lineage>
        <taxon>Bacteria</taxon>
        <taxon>Candidatus Microgenomatota</taxon>
        <taxon>environmental samples</taxon>
    </lineage>
</organism>
<name>A0A0H4T916_9BACT</name>
<dbReference type="HAMAP" id="MF_01337_B">
    <property type="entry name" value="Ribosomal_uL18_B"/>
    <property type="match status" value="1"/>
</dbReference>
<dbReference type="Pfam" id="PF00861">
    <property type="entry name" value="Ribosomal_L18p"/>
    <property type="match status" value="1"/>
</dbReference>
<dbReference type="GO" id="GO:0005840">
    <property type="term" value="C:ribosome"/>
    <property type="evidence" value="ECO:0007669"/>
    <property type="project" value="UniProtKB-KW"/>
</dbReference>
<sequence length="130" mass="14657">MKDKRELRLKRRKRIRGSVEGTSERPRLSVFRSNTHIYAQIIDDSKGVTIVSANDLELVKPETKKKSKTESSVEKSNKTKIDKATLVGEEIATKAKDKKIKRVVFDRGGYKFHGIVKALAEGARKGGLEF</sequence>
<comment type="similarity">
    <text evidence="1 7">Belongs to the universal ribosomal protein uL18 family.</text>
</comment>
<gene>
    <name evidence="7" type="primary">rplR</name>
</gene>
<comment type="subunit">
    <text evidence="7">Part of the 50S ribosomal subunit; part of the 5S rRNA/L5/L18/L25 subcomplex. Contacts the 5S and 23S rRNAs.</text>
</comment>
<dbReference type="CDD" id="cd00432">
    <property type="entry name" value="Ribosomal_L18_L5e"/>
    <property type="match status" value="1"/>
</dbReference>
<reference evidence="9" key="1">
    <citation type="journal article" date="2015" name="ISME J.">
        <title>Aquifer environment selects for microbial species cohorts in sediment and groundwater.</title>
        <authorList>
            <person name="Hug L.A."/>
            <person name="Thomas B.C."/>
            <person name="Brown C.T."/>
            <person name="Frischkorn K.R."/>
            <person name="Williams K.H."/>
            <person name="Tringe S.G."/>
            <person name="Banfield J.F."/>
        </authorList>
    </citation>
    <scope>NUCLEOTIDE SEQUENCE</scope>
</reference>
<dbReference type="FunFam" id="3.30.420.100:FF:000001">
    <property type="entry name" value="50S ribosomal protein L18"/>
    <property type="match status" value="1"/>
</dbReference>
<evidence type="ECO:0000256" key="1">
    <source>
        <dbReference type="ARBA" id="ARBA00007116"/>
    </source>
</evidence>
<protein>
    <recommendedName>
        <fullName evidence="6 7">Large ribosomal subunit protein uL18</fullName>
    </recommendedName>
</protein>
<keyword evidence="3 7" id="KW-0694">RNA-binding</keyword>
<feature type="compositionally biased region" description="Basic residues" evidence="8">
    <location>
        <begin position="7"/>
        <end position="16"/>
    </location>
</feature>
<dbReference type="GO" id="GO:0005737">
    <property type="term" value="C:cytoplasm"/>
    <property type="evidence" value="ECO:0007669"/>
    <property type="project" value="UniProtKB-ARBA"/>
</dbReference>
<dbReference type="InterPro" id="IPR057268">
    <property type="entry name" value="Ribosomal_L18"/>
</dbReference>
<dbReference type="InterPro" id="IPR005484">
    <property type="entry name" value="Ribosomal_uL18_bac/plant/anim"/>
</dbReference>
<evidence type="ECO:0000256" key="2">
    <source>
        <dbReference type="ARBA" id="ARBA00022730"/>
    </source>
</evidence>
<dbReference type="EMBL" id="KT007036">
    <property type="protein sequence ID" value="AKQ04363.1"/>
    <property type="molecule type" value="Genomic_DNA"/>
</dbReference>
<dbReference type="PANTHER" id="PTHR12899">
    <property type="entry name" value="39S RIBOSOMAL PROTEIN L18, MITOCHONDRIAL"/>
    <property type="match status" value="1"/>
</dbReference>
<dbReference type="GO" id="GO:0008097">
    <property type="term" value="F:5S rRNA binding"/>
    <property type="evidence" value="ECO:0007669"/>
    <property type="project" value="TreeGrafter"/>
</dbReference>
<keyword evidence="4 7" id="KW-0689">Ribosomal protein</keyword>
<evidence type="ECO:0000256" key="7">
    <source>
        <dbReference type="HAMAP-Rule" id="MF_01337"/>
    </source>
</evidence>